<evidence type="ECO:0000256" key="10">
    <source>
        <dbReference type="HAMAP-Rule" id="MF_00575"/>
    </source>
</evidence>
<evidence type="ECO:0000256" key="8">
    <source>
        <dbReference type="ARBA" id="ARBA00023136"/>
    </source>
</evidence>
<gene>
    <name evidence="10" type="primary">lpxH</name>
    <name evidence="12" type="ORF">SAMN04488068_3241</name>
</gene>
<organism evidence="12 13">
    <name type="scientific">Hydrocarboniphaga daqingensis</name>
    <dbReference type="NCBI Taxonomy" id="490188"/>
    <lineage>
        <taxon>Bacteria</taxon>
        <taxon>Pseudomonadati</taxon>
        <taxon>Pseudomonadota</taxon>
        <taxon>Gammaproteobacteria</taxon>
        <taxon>Nevskiales</taxon>
        <taxon>Nevskiaceae</taxon>
        <taxon>Hydrocarboniphaga</taxon>
    </lineage>
</organism>
<dbReference type="EC" id="3.6.1.54" evidence="10"/>
<keyword evidence="9 10" id="KW-0464">Manganese</keyword>
<dbReference type="Pfam" id="PF00149">
    <property type="entry name" value="Metallophos"/>
    <property type="match status" value="1"/>
</dbReference>
<feature type="binding site" evidence="10">
    <location>
        <position position="197"/>
    </location>
    <ligand>
        <name>Mn(2+)</name>
        <dbReference type="ChEBI" id="CHEBI:29035"/>
        <label>1</label>
    </ligand>
</feature>
<feature type="domain" description="Calcineurin-like phosphoesterase" evidence="11">
    <location>
        <begin position="1"/>
        <end position="199"/>
    </location>
</feature>
<evidence type="ECO:0000256" key="9">
    <source>
        <dbReference type="ARBA" id="ARBA00023211"/>
    </source>
</evidence>
<dbReference type="PANTHER" id="PTHR34990">
    <property type="entry name" value="UDP-2,3-DIACYLGLUCOSAMINE HYDROLASE-RELATED"/>
    <property type="match status" value="1"/>
</dbReference>
<feature type="binding site" evidence="10">
    <location>
        <position position="10"/>
    </location>
    <ligand>
        <name>Mn(2+)</name>
        <dbReference type="ChEBI" id="CHEBI:29035"/>
        <label>1</label>
    </ligand>
</feature>
<keyword evidence="3 10" id="KW-0997">Cell inner membrane</keyword>
<feature type="binding site" evidence="10">
    <location>
        <position position="79"/>
    </location>
    <ligand>
        <name>Mn(2+)</name>
        <dbReference type="ChEBI" id="CHEBI:29035"/>
        <label>2</label>
    </ligand>
</feature>
<comment type="function">
    <text evidence="10">Hydrolyzes the pyrophosphate bond of UDP-2,3-diacylglucosamine to yield 2,3-diacylglucosamine 1-phosphate (lipid X) and UMP by catalyzing the attack of water at the alpha-P atom. Involved in the biosynthesis of lipid A, a phosphorylated glycolipid that anchors the lipopolysaccharide to the outer membrane of the cell.</text>
</comment>
<dbReference type="GO" id="GO:0009245">
    <property type="term" value="P:lipid A biosynthetic process"/>
    <property type="evidence" value="ECO:0007669"/>
    <property type="project" value="UniProtKB-UniRule"/>
</dbReference>
<dbReference type="UniPathway" id="UPA00359">
    <property type="reaction ID" value="UER00480"/>
</dbReference>
<evidence type="ECO:0000313" key="12">
    <source>
        <dbReference type="EMBL" id="SHH30554.1"/>
    </source>
</evidence>
<keyword evidence="5 10" id="KW-0479">Metal-binding</keyword>
<dbReference type="GO" id="GO:0030145">
    <property type="term" value="F:manganese ion binding"/>
    <property type="evidence" value="ECO:0007669"/>
    <property type="project" value="UniProtKB-UniRule"/>
</dbReference>
<feature type="binding site" evidence="10">
    <location>
        <position position="160"/>
    </location>
    <ligand>
        <name>substrate</name>
    </ligand>
</feature>
<keyword evidence="2 10" id="KW-0444">Lipid biosynthesis</keyword>
<evidence type="ECO:0000256" key="5">
    <source>
        <dbReference type="ARBA" id="ARBA00022723"/>
    </source>
</evidence>
<feature type="binding site" evidence="10">
    <location>
        <position position="164"/>
    </location>
    <ligand>
        <name>substrate</name>
    </ligand>
</feature>
<dbReference type="InterPro" id="IPR010138">
    <property type="entry name" value="UDP-diacylglucosamine_Hdrlase"/>
</dbReference>
<comment type="similarity">
    <text evidence="10">Belongs to the LpxH family.</text>
</comment>
<keyword evidence="1 10" id="KW-1003">Cell membrane</keyword>
<evidence type="ECO:0000256" key="1">
    <source>
        <dbReference type="ARBA" id="ARBA00022475"/>
    </source>
</evidence>
<dbReference type="InterPro" id="IPR004843">
    <property type="entry name" value="Calcineurin-like_PHP"/>
</dbReference>
<feature type="binding site" evidence="10">
    <location>
        <position position="195"/>
    </location>
    <ligand>
        <name>substrate</name>
    </ligand>
</feature>
<comment type="subcellular location">
    <subcellularLocation>
        <location evidence="10">Cell inner membrane</location>
        <topology evidence="10">Peripheral membrane protein</topology>
        <orientation evidence="10">Cytoplasmic side</orientation>
    </subcellularLocation>
</comment>
<evidence type="ECO:0000256" key="3">
    <source>
        <dbReference type="ARBA" id="ARBA00022519"/>
    </source>
</evidence>
<feature type="binding site" evidence="10">
    <location>
        <begin position="79"/>
        <end position="80"/>
    </location>
    <ligand>
        <name>substrate</name>
    </ligand>
</feature>
<feature type="binding site" evidence="10">
    <location>
        <position position="41"/>
    </location>
    <ligand>
        <name>Mn(2+)</name>
        <dbReference type="ChEBI" id="CHEBI:29035"/>
        <label>2</label>
    </ligand>
</feature>
<dbReference type="OrthoDB" id="9783283at2"/>
<keyword evidence="13" id="KW-1185">Reference proteome</keyword>
<evidence type="ECO:0000256" key="2">
    <source>
        <dbReference type="ARBA" id="ARBA00022516"/>
    </source>
</evidence>
<dbReference type="GO" id="GO:0005737">
    <property type="term" value="C:cytoplasm"/>
    <property type="evidence" value="ECO:0007669"/>
    <property type="project" value="InterPro"/>
</dbReference>
<dbReference type="Gene3D" id="3.60.21.10">
    <property type="match status" value="1"/>
</dbReference>
<feature type="binding site" evidence="10">
    <location>
        <position position="167"/>
    </location>
    <ligand>
        <name>substrate</name>
    </ligand>
</feature>
<comment type="pathway">
    <text evidence="10">Glycolipid biosynthesis; lipid IV(A) biosynthesis; lipid IV(A) from (3R)-3-hydroxytetradecanoyl-[acyl-carrier-protein] and UDP-N-acetyl-alpha-D-glucosamine: step 4/6.</text>
</comment>
<accession>A0A1M5RWD6</accession>
<evidence type="ECO:0000256" key="4">
    <source>
        <dbReference type="ARBA" id="ARBA00022556"/>
    </source>
</evidence>
<keyword evidence="6 10" id="KW-0378">Hydrolase</keyword>
<comment type="cofactor">
    <cofactor evidence="10">
        <name>Mn(2+)</name>
        <dbReference type="ChEBI" id="CHEBI:29035"/>
    </cofactor>
    <text evidence="10">Binds 2 Mn(2+) ions per subunit in a binuclear metal center.</text>
</comment>
<dbReference type="RefSeq" id="WP_072899294.1">
    <property type="nucleotide sequence ID" value="NZ_FQWZ01000008.1"/>
</dbReference>
<evidence type="ECO:0000256" key="6">
    <source>
        <dbReference type="ARBA" id="ARBA00022801"/>
    </source>
</evidence>
<dbReference type="PANTHER" id="PTHR34990:SF1">
    <property type="entry name" value="UDP-2,3-DIACYLGLUCOSAMINE HYDROLASE"/>
    <property type="match status" value="1"/>
</dbReference>
<keyword evidence="7 10" id="KW-0443">Lipid metabolism</keyword>
<evidence type="ECO:0000313" key="13">
    <source>
        <dbReference type="Proteomes" id="UP000199758"/>
    </source>
</evidence>
<feature type="binding site" evidence="10">
    <location>
        <position position="8"/>
    </location>
    <ligand>
        <name>Mn(2+)</name>
        <dbReference type="ChEBI" id="CHEBI:29035"/>
        <label>1</label>
    </ligand>
</feature>
<protein>
    <recommendedName>
        <fullName evidence="10">UDP-2,3-diacylglucosamine hydrolase</fullName>
        <ecNumber evidence="10">3.6.1.54</ecNumber>
    </recommendedName>
    <alternativeName>
        <fullName evidence="10">UDP-2,3-diacylglucosamine diphosphatase</fullName>
    </alternativeName>
</protein>
<evidence type="ECO:0000259" key="11">
    <source>
        <dbReference type="Pfam" id="PF00149"/>
    </source>
</evidence>
<proteinExistence type="inferred from homology"/>
<feature type="binding site" evidence="10">
    <location>
        <position position="122"/>
    </location>
    <ligand>
        <name>substrate</name>
    </ligand>
</feature>
<feature type="binding site" evidence="10">
    <location>
        <position position="195"/>
    </location>
    <ligand>
        <name>Mn(2+)</name>
        <dbReference type="ChEBI" id="CHEBI:29035"/>
        <label>2</label>
    </ligand>
</feature>
<dbReference type="CDD" id="cd07398">
    <property type="entry name" value="MPP_YbbF-LpxH"/>
    <property type="match status" value="1"/>
</dbReference>
<reference evidence="12 13" key="1">
    <citation type="submission" date="2016-11" db="EMBL/GenBank/DDBJ databases">
        <authorList>
            <person name="Jaros S."/>
            <person name="Januszkiewicz K."/>
            <person name="Wedrychowicz H."/>
        </authorList>
    </citation>
    <scope>NUCLEOTIDE SEQUENCE [LARGE SCALE GENOMIC DNA]</scope>
    <source>
        <strain evidence="12 13">CGMCC 1.7049</strain>
    </source>
</reference>
<feature type="binding site" evidence="10">
    <location>
        <position position="114"/>
    </location>
    <ligand>
        <name>Mn(2+)</name>
        <dbReference type="ChEBI" id="CHEBI:29035"/>
        <label>2</label>
    </ligand>
</feature>
<dbReference type="STRING" id="490188.SAMN04488068_3241"/>
<dbReference type="SUPFAM" id="SSF56300">
    <property type="entry name" value="Metallo-dependent phosphatases"/>
    <property type="match status" value="1"/>
</dbReference>
<evidence type="ECO:0000256" key="7">
    <source>
        <dbReference type="ARBA" id="ARBA00023098"/>
    </source>
</evidence>
<dbReference type="EMBL" id="FQWZ01000008">
    <property type="protein sequence ID" value="SHH30554.1"/>
    <property type="molecule type" value="Genomic_DNA"/>
</dbReference>
<dbReference type="Proteomes" id="UP000199758">
    <property type="component" value="Unassembled WGS sequence"/>
</dbReference>
<keyword evidence="8 10" id="KW-0472">Membrane</keyword>
<dbReference type="HAMAP" id="MF_00575">
    <property type="entry name" value="LpxH"/>
    <property type="match status" value="1"/>
</dbReference>
<dbReference type="NCBIfam" id="NF003743">
    <property type="entry name" value="PRK05340.1"/>
    <property type="match status" value="1"/>
</dbReference>
<dbReference type="GO" id="GO:0008758">
    <property type="term" value="F:UDP-2,3-diacylglucosamine hydrolase activity"/>
    <property type="evidence" value="ECO:0007669"/>
    <property type="project" value="UniProtKB-UniRule"/>
</dbReference>
<dbReference type="NCBIfam" id="TIGR01854">
    <property type="entry name" value="lipid_A_lpxH"/>
    <property type="match status" value="1"/>
</dbReference>
<keyword evidence="4 10" id="KW-0441">Lipid A biosynthesis</keyword>
<feature type="binding site" evidence="10">
    <location>
        <position position="41"/>
    </location>
    <ligand>
        <name>Mn(2+)</name>
        <dbReference type="ChEBI" id="CHEBI:29035"/>
        <label>1</label>
    </ligand>
</feature>
<dbReference type="AlphaFoldDB" id="A0A1M5RWD6"/>
<comment type="catalytic activity">
    <reaction evidence="10">
        <text>UDP-2-N,3-O-bis[(3R)-3-hydroxytetradecanoyl]-alpha-D-glucosamine + H2O = 2-N,3-O-bis[(3R)-3-hydroxytetradecanoyl]-alpha-D-glucosaminyl 1-phosphate + UMP + 2 H(+)</text>
        <dbReference type="Rhea" id="RHEA:25213"/>
        <dbReference type="ChEBI" id="CHEBI:15377"/>
        <dbReference type="ChEBI" id="CHEBI:15378"/>
        <dbReference type="ChEBI" id="CHEBI:57865"/>
        <dbReference type="ChEBI" id="CHEBI:57957"/>
        <dbReference type="ChEBI" id="CHEBI:78847"/>
        <dbReference type="EC" id="3.6.1.54"/>
    </reaction>
</comment>
<sequence>MSTLLLSDLHLPAQPSPLREQFKALLDGPARNAQAVYLLGDLFEYWVGDDIGLDVYADEIAALARLARSGVALYAMRGNRDFLLGERFERESGVHLLPDPSVARIEGRSWLLSHGDLWCTDDVGYQRWRWFAHRPVVQTAFTHLPRRWREQIAGGLRRGSQQAKAGKSSAIMDVNPSAVIAALRSAGVTQMIHGHTHRPAQHRLEIDGRPGLRIVLPDWHDDRCEVLVIDRDSIKTLRLTD</sequence>
<dbReference type="InterPro" id="IPR043461">
    <property type="entry name" value="LpxH-like"/>
</dbReference>
<dbReference type="InterPro" id="IPR029052">
    <property type="entry name" value="Metallo-depent_PP-like"/>
</dbReference>
<name>A0A1M5RWD6_9GAMM</name>
<dbReference type="GO" id="GO:0019897">
    <property type="term" value="C:extrinsic component of plasma membrane"/>
    <property type="evidence" value="ECO:0007669"/>
    <property type="project" value="UniProtKB-UniRule"/>
</dbReference>